<proteinExistence type="predicted"/>
<gene>
    <name evidence="2" type="ORF">FHL15_007045</name>
</gene>
<dbReference type="Pfam" id="PF06985">
    <property type="entry name" value="HET"/>
    <property type="match status" value="1"/>
</dbReference>
<evidence type="ECO:0000313" key="2">
    <source>
        <dbReference type="EMBL" id="TRX92178.1"/>
    </source>
</evidence>
<dbReference type="PANTHER" id="PTHR24148:SF64">
    <property type="entry name" value="HETEROKARYON INCOMPATIBILITY DOMAIN-CONTAINING PROTEIN"/>
    <property type="match status" value="1"/>
</dbReference>
<dbReference type="EMBL" id="VFLP01000039">
    <property type="protein sequence ID" value="TRX92178.1"/>
    <property type="molecule type" value="Genomic_DNA"/>
</dbReference>
<dbReference type="OrthoDB" id="4774411at2759"/>
<dbReference type="PANTHER" id="PTHR24148">
    <property type="entry name" value="ANKYRIN REPEAT DOMAIN-CONTAINING PROTEIN 39 HOMOLOG-RELATED"/>
    <property type="match status" value="1"/>
</dbReference>
<dbReference type="AlphaFoldDB" id="A0A553HW64"/>
<feature type="domain" description="Heterokaryon incompatibility" evidence="1">
    <location>
        <begin position="41"/>
        <end position="279"/>
    </location>
</feature>
<evidence type="ECO:0000259" key="1">
    <source>
        <dbReference type="Pfam" id="PF06985"/>
    </source>
</evidence>
<dbReference type="Proteomes" id="UP000319160">
    <property type="component" value="Unassembled WGS sequence"/>
</dbReference>
<name>A0A553HW64_9PEZI</name>
<keyword evidence="3" id="KW-1185">Reference proteome</keyword>
<protein>
    <recommendedName>
        <fullName evidence="1">Heterokaryon incompatibility domain-containing protein</fullName>
    </recommendedName>
</protein>
<organism evidence="2 3">
    <name type="scientific">Xylaria flabelliformis</name>
    <dbReference type="NCBI Taxonomy" id="2512241"/>
    <lineage>
        <taxon>Eukaryota</taxon>
        <taxon>Fungi</taxon>
        <taxon>Dikarya</taxon>
        <taxon>Ascomycota</taxon>
        <taxon>Pezizomycotina</taxon>
        <taxon>Sordariomycetes</taxon>
        <taxon>Xylariomycetidae</taxon>
        <taxon>Xylariales</taxon>
        <taxon>Xylariaceae</taxon>
        <taxon>Xylaria</taxon>
    </lineage>
</organism>
<sequence>MLEYQPLAKAQIRLLTIEPGRVEDAIRCSLTTVSLDDKLKYEALSYVWGDPTITQDIFVNVFAKTDRLSKALRHFHLRDRPDHGGVAVPVTRNLFTALRRFRRCDKRRTMWVDALCINQQDLNERSSQVLLMSRIYSQCRSCQAWLGEEGDITLRNDGFSPKGGYGDRELSTPSTSSEYASLRYYIETEKIHSINPIDDMDLISDGRFRPQLSVPGAFALLKLMAENAWSNDMCLFKLPFYRITEFPEFEFCPQWHNARLSLISICSRDWWQRTWTVQEAVIPEDCVINIGGHQAPLWHFLSAYTYIDRHRFHSCCGLVIGDLWHPKALEEPNLVEMFENLDQLGSVKQSYKRNRKLWEHEAPQGLNLYEEPNEPNGASLWAYKKLARQRQATDPRDVVYGYLGIFPDLLPVGHKPDYVSETVESVYTKATKQHIIKEELYMLKSVLPPFQRARKDLPSWAVDWSRNMDPGCFVYWKPQNANGEFDSYERADLFQEPLVLPIDAMAIGTIIWTSNMPSGNHKVRSVLKKLRLWQQAAGIWWIPQQTRRKVMKRIARLAKQAVTRKMARAKRKAMREISWERLHSRRRAAAESATVSQEERAFRFWRTIYQANPEKLKKYMREYDMNQHKLNSFTSRFVDQMRSWLAFLQSPRQAGESMWTVDWIYPEDKECWTDLWHQNLLGTSVWATAFSLLKVPGVAEPMMANCMKGVRPGDVVVVAKGMNVPMVLREIRTAYLCTSTSSSFETGFRSIEIPEQRPLSSSGTLHPRTRLSSLDGYNFLGLAYVDGIMDGEAVSEKSEWQSVRLV</sequence>
<comment type="caution">
    <text evidence="2">The sequence shown here is derived from an EMBL/GenBank/DDBJ whole genome shotgun (WGS) entry which is preliminary data.</text>
</comment>
<evidence type="ECO:0000313" key="3">
    <source>
        <dbReference type="Proteomes" id="UP000319160"/>
    </source>
</evidence>
<reference evidence="3" key="1">
    <citation type="submission" date="2019-06" db="EMBL/GenBank/DDBJ databases">
        <title>Draft genome sequence of the griseofulvin-producing fungus Xylaria cubensis strain G536.</title>
        <authorList>
            <person name="Mead M.E."/>
            <person name="Raja H.A."/>
            <person name="Steenwyk J.L."/>
            <person name="Knowles S.L."/>
            <person name="Oberlies N.H."/>
            <person name="Rokas A."/>
        </authorList>
    </citation>
    <scope>NUCLEOTIDE SEQUENCE [LARGE SCALE GENOMIC DNA]</scope>
    <source>
        <strain evidence="3">G536</strain>
    </source>
</reference>
<dbReference type="InterPro" id="IPR010730">
    <property type="entry name" value="HET"/>
</dbReference>
<accession>A0A553HW64</accession>
<dbReference type="InterPro" id="IPR052895">
    <property type="entry name" value="HetReg/Transcr_Mod"/>
</dbReference>
<dbReference type="STRING" id="2512241.A0A553HW64"/>